<sequence>MSRFFDLPDLRQTLTRRSNPSIVSWNRLEGRPRSADFPRALRAEVRDPLWMVARQWQMGELTGDDAGSPVYAKAHLHTTKIRQYQPGSRSARPFDDNTPLETQVECRPVPLVIAGQDVALDLRLLMGRYWSRLLNNAALAATYRTRYALKLPDPTTAAGAPIFAHPEVWQQWAAVSGRRMDGFALYAYLKEAPGNRASDGIAGAGATQDDLGDSFITWFEALFFQPQADQDAWEPSRLEYRFQLSAPVGRKEKVLAAEEYFHGHLDWYNLDHDTQTAQLGAVPIPPDPTAEASHTNTFIPTQVTFAGMPNTRWWTFEDGKTNFGEIKPNRNEIGRLLVMEFGLVYANDWFLLPVTVGAGTLSLVRGLAVTNVFGERTWVEAGSKGLDDDFSRWSLFTLNTKGKRKEPADLTLTILPTVPKIQEGKPQEEIVLVRDEMANLVWGIETRVASPNGGSLDGRAAAAETRRYFERLAGIVPADLPEFAADLRYDVMSTLPENWIPFQATRLPGSTEQIQLQRSSMLRFFTGDPERPRKIKPRNTLLRPGLDERPVEPYFLAEEEVPRSGVVVSQSFQRTRWYDGRVFTWLGVRKQVGRGEGSSGLAFDRVLPVKS</sequence>
<gene>
    <name evidence="1" type="ORF">E4021_16175</name>
</gene>
<organism evidence="1 2">
    <name type="scientific">Neolewinella litorea</name>
    <dbReference type="NCBI Taxonomy" id="2562452"/>
    <lineage>
        <taxon>Bacteria</taxon>
        <taxon>Pseudomonadati</taxon>
        <taxon>Bacteroidota</taxon>
        <taxon>Saprospiria</taxon>
        <taxon>Saprospirales</taxon>
        <taxon>Lewinellaceae</taxon>
        <taxon>Neolewinella</taxon>
    </lineage>
</organism>
<keyword evidence="2" id="KW-1185">Reference proteome</keyword>
<comment type="caution">
    <text evidence="1">The sequence shown here is derived from an EMBL/GenBank/DDBJ whole genome shotgun (WGS) entry which is preliminary data.</text>
</comment>
<reference evidence="1 2" key="1">
    <citation type="submission" date="2019-04" db="EMBL/GenBank/DDBJ databases">
        <title>Lewinella litorea sp. nov., isolated from a marine sand.</title>
        <authorList>
            <person name="Yoon J.-H."/>
        </authorList>
    </citation>
    <scope>NUCLEOTIDE SEQUENCE [LARGE SCALE GENOMIC DNA]</scope>
    <source>
        <strain evidence="1 2">HSMS-39</strain>
    </source>
</reference>
<dbReference type="RefSeq" id="WP_136460421.1">
    <property type="nucleotide sequence ID" value="NZ_SRSF01000011.1"/>
</dbReference>
<dbReference type="AlphaFoldDB" id="A0A4V3XK54"/>
<protein>
    <submittedName>
        <fullName evidence="1">Uncharacterized protein</fullName>
    </submittedName>
</protein>
<dbReference type="EMBL" id="SRSF01000011">
    <property type="protein sequence ID" value="THH35623.1"/>
    <property type="molecule type" value="Genomic_DNA"/>
</dbReference>
<dbReference type="Proteomes" id="UP000308528">
    <property type="component" value="Unassembled WGS sequence"/>
</dbReference>
<dbReference type="OrthoDB" id="9763471at2"/>
<evidence type="ECO:0000313" key="1">
    <source>
        <dbReference type="EMBL" id="THH35623.1"/>
    </source>
</evidence>
<proteinExistence type="predicted"/>
<accession>A0A4V3XK54</accession>
<name>A0A4V3XK54_9BACT</name>
<evidence type="ECO:0000313" key="2">
    <source>
        <dbReference type="Proteomes" id="UP000308528"/>
    </source>
</evidence>